<dbReference type="Proteomes" id="UP001212997">
    <property type="component" value="Unassembled WGS sequence"/>
</dbReference>
<gene>
    <name evidence="1" type="ORF">NLI96_g9525</name>
</gene>
<name>A0AAD5UVJ4_9APHY</name>
<proteinExistence type="predicted"/>
<reference evidence="1" key="1">
    <citation type="submission" date="2022-07" db="EMBL/GenBank/DDBJ databases">
        <title>Genome Sequence of Physisporinus lineatus.</title>
        <authorList>
            <person name="Buettner E."/>
        </authorList>
    </citation>
    <scope>NUCLEOTIDE SEQUENCE</scope>
    <source>
        <strain evidence="1">VT162</strain>
    </source>
</reference>
<protein>
    <submittedName>
        <fullName evidence="1">Uncharacterized protein</fullName>
    </submittedName>
</protein>
<accession>A0AAD5UVJ4</accession>
<evidence type="ECO:0000313" key="1">
    <source>
        <dbReference type="EMBL" id="KAJ3478777.1"/>
    </source>
</evidence>
<dbReference type="AlphaFoldDB" id="A0AAD5UVJ4"/>
<comment type="caution">
    <text evidence="1">The sequence shown here is derived from an EMBL/GenBank/DDBJ whole genome shotgun (WGS) entry which is preliminary data.</text>
</comment>
<dbReference type="EMBL" id="JANAWD010000485">
    <property type="protein sequence ID" value="KAJ3478777.1"/>
    <property type="molecule type" value="Genomic_DNA"/>
</dbReference>
<organism evidence="1 2">
    <name type="scientific">Meripilus lineatus</name>
    <dbReference type="NCBI Taxonomy" id="2056292"/>
    <lineage>
        <taxon>Eukaryota</taxon>
        <taxon>Fungi</taxon>
        <taxon>Dikarya</taxon>
        <taxon>Basidiomycota</taxon>
        <taxon>Agaricomycotina</taxon>
        <taxon>Agaricomycetes</taxon>
        <taxon>Polyporales</taxon>
        <taxon>Meripilaceae</taxon>
        <taxon>Meripilus</taxon>
    </lineage>
</organism>
<keyword evidence="2" id="KW-1185">Reference proteome</keyword>
<sequence length="117" mass="13195">MEQDHIRRIYESFQKRADPEEYLLVRLQNLLEKAIHRVPEDVTSEAFSNFDGDFKGCLRIAASQLDTTSLKASPFVAELLKHEAQLMAQGGAVLIYPIPRYCSKIGVTFFFSTAGPT</sequence>
<evidence type="ECO:0000313" key="2">
    <source>
        <dbReference type="Proteomes" id="UP001212997"/>
    </source>
</evidence>